<accession>A0A059CPY2</accession>
<reference evidence="1" key="1">
    <citation type="submission" date="2013-07" db="EMBL/GenBank/DDBJ databases">
        <title>The genome of Eucalyptus grandis.</title>
        <authorList>
            <person name="Schmutz J."/>
            <person name="Hayes R."/>
            <person name="Myburg A."/>
            <person name="Tuskan G."/>
            <person name="Grattapaglia D."/>
            <person name="Rokhsar D.S."/>
        </authorList>
    </citation>
    <scope>NUCLEOTIDE SEQUENCE</scope>
    <source>
        <tissue evidence="1">Leaf extractions</tissue>
    </source>
</reference>
<name>A0A059CPY2_EUCGR</name>
<dbReference type="EMBL" id="KK198755">
    <property type="protein sequence ID" value="KCW80299.1"/>
    <property type="molecule type" value="Genomic_DNA"/>
</dbReference>
<dbReference type="AlphaFoldDB" id="A0A059CPY2"/>
<proteinExistence type="predicted"/>
<gene>
    <name evidence="1" type="ORF">EUGRSUZ_C01659</name>
</gene>
<protein>
    <submittedName>
        <fullName evidence="1">Uncharacterized protein</fullName>
    </submittedName>
</protein>
<dbReference type="Gramene" id="KCW80299">
    <property type="protein sequence ID" value="KCW80299"/>
    <property type="gene ID" value="EUGRSUZ_C01659"/>
</dbReference>
<sequence length="107" mass="12446">MQLSILLRGHNYWSKHINDDEHIFAMLLINILTCFAILTRPSWHFSPSHQSDRIQTWAKVSCKVRLENNPKKAISILKRDSQSIETKHGEHFVVNYFSDSSLAQVLN</sequence>
<evidence type="ECO:0000313" key="1">
    <source>
        <dbReference type="EMBL" id="KCW80299.1"/>
    </source>
</evidence>
<organism evidence="1">
    <name type="scientific">Eucalyptus grandis</name>
    <name type="common">Flooded gum</name>
    <dbReference type="NCBI Taxonomy" id="71139"/>
    <lineage>
        <taxon>Eukaryota</taxon>
        <taxon>Viridiplantae</taxon>
        <taxon>Streptophyta</taxon>
        <taxon>Embryophyta</taxon>
        <taxon>Tracheophyta</taxon>
        <taxon>Spermatophyta</taxon>
        <taxon>Magnoliopsida</taxon>
        <taxon>eudicotyledons</taxon>
        <taxon>Gunneridae</taxon>
        <taxon>Pentapetalae</taxon>
        <taxon>rosids</taxon>
        <taxon>malvids</taxon>
        <taxon>Myrtales</taxon>
        <taxon>Myrtaceae</taxon>
        <taxon>Myrtoideae</taxon>
        <taxon>Eucalypteae</taxon>
        <taxon>Eucalyptus</taxon>
    </lineage>
</organism>
<dbReference type="InParanoid" id="A0A059CPY2"/>